<reference evidence="2 3" key="1">
    <citation type="journal article" date="2015" name="Genome Biol.">
        <title>Comparative genomics of Steinernema reveals deeply conserved gene regulatory networks.</title>
        <authorList>
            <person name="Dillman A.R."/>
            <person name="Macchietto M."/>
            <person name="Porter C.F."/>
            <person name="Rogers A."/>
            <person name="Williams B."/>
            <person name="Antoshechkin I."/>
            <person name="Lee M.M."/>
            <person name="Goodwin Z."/>
            <person name="Lu X."/>
            <person name="Lewis E.E."/>
            <person name="Goodrich-Blair H."/>
            <person name="Stock S.P."/>
            <person name="Adams B.J."/>
            <person name="Sternberg P.W."/>
            <person name="Mortazavi A."/>
        </authorList>
    </citation>
    <scope>NUCLEOTIDE SEQUENCE [LARGE SCALE GENOMIC DNA]</scope>
    <source>
        <strain evidence="2 3">ALL</strain>
    </source>
</reference>
<reference evidence="2 3" key="2">
    <citation type="journal article" date="2019" name="G3 (Bethesda)">
        <title>Hybrid Assembly of the Genome of the Entomopathogenic Nematode Steinernema carpocapsae Identifies the X-Chromosome.</title>
        <authorList>
            <person name="Serra L."/>
            <person name="Macchietto M."/>
            <person name="Macias-Munoz A."/>
            <person name="McGill C.J."/>
            <person name="Rodriguez I.M."/>
            <person name="Rodriguez B."/>
            <person name="Murad R."/>
            <person name="Mortazavi A."/>
        </authorList>
    </citation>
    <scope>NUCLEOTIDE SEQUENCE [LARGE SCALE GENOMIC DNA]</scope>
    <source>
        <strain evidence="2 3">ALL</strain>
    </source>
</reference>
<keyword evidence="3" id="KW-1185">Reference proteome</keyword>
<accession>A0A4U5NIY0</accession>
<feature type="compositionally biased region" description="Basic and acidic residues" evidence="1">
    <location>
        <begin position="168"/>
        <end position="177"/>
    </location>
</feature>
<evidence type="ECO:0000313" key="2">
    <source>
        <dbReference type="EMBL" id="TKR82772.1"/>
    </source>
</evidence>
<organism evidence="2 3">
    <name type="scientific">Steinernema carpocapsae</name>
    <name type="common">Entomopathogenic nematode</name>
    <dbReference type="NCBI Taxonomy" id="34508"/>
    <lineage>
        <taxon>Eukaryota</taxon>
        <taxon>Metazoa</taxon>
        <taxon>Ecdysozoa</taxon>
        <taxon>Nematoda</taxon>
        <taxon>Chromadorea</taxon>
        <taxon>Rhabditida</taxon>
        <taxon>Tylenchina</taxon>
        <taxon>Panagrolaimomorpha</taxon>
        <taxon>Strongyloidoidea</taxon>
        <taxon>Steinernematidae</taxon>
        <taxon>Steinernema</taxon>
    </lineage>
</organism>
<dbReference type="Proteomes" id="UP000298663">
    <property type="component" value="Unassembled WGS sequence"/>
</dbReference>
<evidence type="ECO:0000256" key="1">
    <source>
        <dbReference type="SAM" id="MobiDB-lite"/>
    </source>
</evidence>
<evidence type="ECO:0000313" key="3">
    <source>
        <dbReference type="Proteomes" id="UP000298663"/>
    </source>
</evidence>
<name>A0A4U5NIY0_STECR</name>
<feature type="region of interest" description="Disordered" evidence="1">
    <location>
        <begin position="159"/>
        <end position="185"/>
    </location>
</feature>
<dbReference type="EMBL" id="AZBU02000004">
    <property type="protein sequence ID" value="TKR82772.1"/>
    <property type="molecule type" value="Genomic_DNA"/>
</dbReference>
<comment type="caution">
    <text evidence="2">The sequence shown here is derived from an EMBL/GenBank/DDBJ whole genome shotgun (WGS) entry which is preliminary data.</text>
</comment>
<protein>
    <submittedName>
        <fullName evidence="2">Uncharacterized protein</fullName>
    </submittedName>
</protein>
<dbReference type="AlphaFoldDB" id="A0A4U5NIY0"/>
<sequence>MRPLPFWKDREGRRALQYYVMLQAEGSHVNLHWLQRLIKEHIGVDYKLRSLRDFVRAYKGWVPPTRGPRRLRRAARADQGKDNAEVSLATLINFEVLKAADWCSQRIRRFLIVSSSSQRRVRMSTDQNELKVIAEVRDGARIDLETTPPTETEVWTDVVPETPSCGNEEPRSDPTKPDDEDDIGSIFSFSPLGLSNCFESFDGGDILGVSDVLGAENRPESEDEDEFYDALGVADVLGTESRQESEDEDEFATPESLLLEAPQEDELRREEETTVVTDNRVEPDISVNVRSTTIAAESPGSGGSSLVVDRWLHYTRSELASESHSRLKRCLIRFN</sequence>
<proteinExistence type="predicted"/>
<gene>
    <name evidence="2" type="ORF">L596_016451</name>
</gene>